<dbReference type="EMBL" id="JAUSTP010000013">
    <property type="protein sequence ID" value="MDQ0189995.1"/>
    <property type="molecule type" value="Genomic_DNA"/>
</dbReference>
<dbReference type="SUPFAM" id="SSF52172">
    <property type="entry name" value="CheY-like"/>
    <property type="match status" value="1"/>
</dbReference>
<dbReference type="PANTHER" id="PTHR48111:SF49">
    <property type="entry name" value="HEME RESPONSE REGULATOR HSSR"/>
    <property type="match status" value="1"/>
</dbReference>
<evidence type="ECO:0000256" key="13">
    <source>
        <dbReference type="PROSITE-ProRule" id="PRU01091"/>
    </source>
</evidence>
<comment type="caution">
    <text evidence="16">The sequence shown here is derived from an EMBL/GenBank/DDBJ whole genome shotgun (WGS) entry which is preliminary data.</text>
</comment>
<dbReference type="InterPro" id="IPR001789">
    <property type="entry name" value="Sig_transdc_resp-reg_receiver"/>
</dbReference>
<evidence type="ECO:0000256" key="6">
    <source>
        <dbReference type="ARBA" id="ARBA00023026"/>
    </source>
</evidence>
<comment type="function">
    <text evidence="10">Member of the two-component regulatory system HssS/HssR involved in intracellular heme homeostasis and tempering of staphylococcal virulence. Phosphorylated HssR binds to a direct repeat sequence within hrtAB promoter and activates the expression of hrtAB, an efflux pump, in response to extracellular heme, hemin, hemoglobin or blood.</text>
</comment>
<name>A0ABT9XIP1_9BACL</name>
<dbReference type="GO" id="GO:0003677">
    <property type="term" value="F:DNA binding"/>
    <property type="evidence" value="ECO:0007669"/>
    <property type="project" value="UniProtKB-KW"/>
</dbReference>
<evidence type="ECO:0000256" key="5">
    <source>
        <dbReference type="ARBA" id="ARBA00023015"/>
    </source>
</evidence>
<evidence type="ECO:0000256" key="10">
    <source>
        <dbReference type="ARBA" id="ARBA00037471"/>
    </source>
</evidence>
<feature type="DNA-binding region" description="OmpR/PhoB-type" evidence="13">
    <location>
        <begin position="124"/>
        <end position="222"/>
    </location>
</feature>
<dbReference type="PROSITE" id="PS51755">
    <property type="entry name" value="OMPR_PHOB"/>
    <property type="match status" value="1"/>
</dbReference>
<evidence type="ECO:0000256" key="7">
    <source>
        <dbReference type="ARBA" id="ARBA00023125"/>
    </source>
</evidence>
<dbReference type="InterPro" id="IPR036388">
    <property type="entry name" value="WH-like_DNA-bd_sf"/>
</dbReference>
<keyword evidence="2" id="KW-0963">Cytoplasm</keyword>
<dbReference type="SMART" id="SM00448">
    <property type="entry name" value="REC"/>
    <property type="match status" value="1"/>
</dbReference>
<evidence type="ECO:0000313" key="16">
    <source>
        <dbReference type="EMBL" id="MDQ0189995.1"/>
    </source>
</evidence>
<evidence type="ECO:0000256" key="3">
    <source>
        <dbReference type="ARBA" id="ARBA00022553"/>
    </source>
</evidence>
<evidence type="ECO:0000259" key="15">
    <source>
        <dbReference type="PROSITE" id="PS51755"/>
    </source>
</evidence>
<keyword evidence="5" id="KW-0805">Transcription regulation</keyword>
<dbReference type="Gene3D" id="3.40.50.2300">
    <property type="match status" value="1"/>
</dbReference>
<dbReference type="CDD" id="cd17574">
    <property type="entry name" value="REC_OmpR"/>
    <property type="match status" value="1"/>
</dbReference>
<comment type="subcellular location">
    <subcellularLocation>
        <location evidence="1">Cytoplasm</location>
    </subcellularLocation>
</comment>
<evidence type="ECO:0000256" key="11">
    <source>
        <dbReference type="ARBA" id="ARBA00039976"/>
    </source>
</evidence>
<dbReference type="InterPro" id="IPR011006">
    <property type="entry name" value="CheY-like_superfamily"/>
</dbReference>
<sequence length="224" mass="25374">MAVILVVDDDAHIRELVRHYLQREGFETLEAEDGIAAQTILQERSVDLVVLDIMMPGMDGWDLCAEIRQYSSIPILMLTAKGETVQKVKGLRLGADDYMVKPFDPDEFIARVRALLRRYQIATEHVVQVGNVLLNGKAHAATCNGVPVPLPPKEFDLLFKLASYPGHTLSRDELIEQIWGYDFDGDERTVDVHIKRLRDKFAEEACAFRIVTVRGLGYRLEEHA</sequence>
<dbReference type="SMART" id="SM00862">
    <property type="entry name" value="Trans_reg_C"/>
    <property type="match status" value="1"/>
</dbReference>
<protein>
    <recommendedName>
        <fullName evidence="11">Heme response regulator HssR</fullName>
    </recommendedName>
</protein>
<keyword evidence="17" id="KW-1185">Reference proteome</keyword>
<organism evidence="16 17">
    <name type="scientific">Alicyclobacillus cycloheptanicus</name>
    <dbReference type="NCBI Taxonomy" id="1457"/>
    <lineage>
        <taxon>Bacteria</taxon>
        <taxon>Bacillati</taxon>
        <taxon>Bacillota</taxon>
        <taxon>Bacilli</taxon>
        <taxon>Bacillales</taxon>
        <taxon>Alicyclobacillaceae</taxon>
        <taxon>Alicyclobacillus</taxon>
    </lineage>
</organism>
<evidence type="ECO:0000256" key="12">
    <source>
        <dbReference type="PROSITE-ProRule" id="PRU00169"/>
    </source>
</evidence>
<dbReference type="RefSeq" id="WP_274454747.1">
    <property type="nucleotide sequence ID" value="NZ_CP067097.1"/>
</dbReference>
<keyword evidence="7 13" id="KW-0238">DNA-binding</keyword>
<dbReference type="InterPro" id="IPR039420">
    <property type="entry name" value="WalR-like"/>
</dbReference>
<keyword evidence="4" id="KW-0902">Two-component regulatory system</keyword>
<evidence type="ECO:0000256" key="4">
    <source>
        <dbReference type="ARBA" id="ARBA00023012"/>
    </source>
</evidence>
<feature type="modified residue" description="4-aspartylphosphate" evidence="12">
    <location>
        <position position="52"/>
    </location>
</feature>
<feature type="domain" description="Response regulatory" evidence="14">
    <location>
        <begin position="3"/>
        <end position="116"/>
    </location>
</feature>
<dbReference type="Proteomes" id="UP001232973">
    <property type="component" value="Unassembled WGS sequence"/>
</dbReference>
<evidence type="ECO:0000256" key="8">
    <source>
        <dbReference type="ARBA" id="ARBA00023159"/>
    </source>
</evidence>
<evidence type="ECO:0000256" key="1">
    <source>
        <dbReference type="ARBA" id="ARBA00004496"/>
    </source>
</evidence>
<evidence type="ECO:0000256" key="9">
    <source>
        <dbReference type="ARBA" id="ARBA00023163"/>
    </source>
</evidence>
<dbReference type="Gene3D" id="6.10.250.690">
    <property type="match status" value="1"/>
</dbReference>
<keyword evidence="3 12" id="KW-0597">Phosphoprotein</keyword>
<dbReference type="PANTHER" id="PTHR48111">
    <property type="entry name" value="REGULATOR OF RPOS"/>
    <property type="match status" value="1"/>
</dbReference>
<dbReference type="PROSITE" id="PS50110">
    <property type="entry name" value="RESPONSE_REGULATORY"/>
    <property type="match status" value="1"/>
</dbReference>
<keyword evidence="6" id="KW-0843">Virulence</keyword>
<dbReference type="InterPro" id="IPR001867">
    <property type="entry name" value="OmpR/PhoB-type_DNA-bd"/>
</dbReference>
<dbReference type="Pfam" id="PF00486">
    <property type="entry name" value="Trans_reg_C"/>
    <property type="match status" value="1"/>
</dbReference>
<evidence type="ECO:0000259" key="14">
    <source>
        <dbReference type="PROSITE" id="PS50110"/>
    </source>
</evidence>
<proteinExistence type="predicted"/>
<dbReference type="Gene3D" id="1.10.10.10">
    <property type="entry name" value="Winged helix-like DNA-binding domain superfamily/Winged helix DNA-binding domain"/>
    <property type="match status" value="1"/>
</dbReference>
<accession>A0ABT9XIP1</accession>
<evidence type="ECO:0000256" key="2">
    <source>
        <dbReference type="ARBA" id="ARBA00022490"/>
    </source>
</evidence>
<gene>
    <name evidence="16" type="ORF">J2S03_001858</name>
</gene>
<reference evidence="16 17" key="1">
    <citation type="submission" date="2023-07" db="EMBL/GenBank/DDBJ databases">
        <title>Genomic Encyclopedia of Type Strains, Phase IV (KMG-IV): sequencing the most valuable type-strain genomes for metagenomic binning, comparative biology and taxonomic classification.</title>
        <authorList>
            <person name="Goeker M."/>
        </authorList>
    </citation>
    <scope>NUCLEOTIDE SEQUENCE [LARGE SCALE GENOMIC DNA]</scope>
    <source>
        <strain evidence="16 17">DSM 4006</strain>
    </source>
</reference>
<keyword evidence="9" id="KW-0804">Transcription</keyword>
<feature type="domain" description="OmpR/PhoB-type" evidence="15">
    <location>
        <begin position="124"/>
        <end position="222"/>
    </location>
</feature>
<keyword evidence="8" id="KW-0010">Activator</keyword>
<evidence type="ECO:0000313" key="17">
    <source>
        <dbReference type="Proteomes" id="UP001232973"/>
    </source>
</evidence>
<dbReference type="Pfam" id="PF00072">
    <property type="entry name" value="Response_reg"/>
    <property type="match status" value="1"/>
</dbReference>
<dbReference type="CDD" id="cd00383">
    <property type="entry name" value="trans_reg_C"/>
    <property type="match status" value="1"/>
</dbReference>